<name>A0A285UWD6_9HYPH</name>
<dbReference type="Proteomes" id="UP000219167">
    <property type="component" value="Unassembled WGS sequence"/>
</dbReference>
<protein>
    <submittedName>
        <fullName evidence="1">Uncharacterized protein</fullName>
    </submittedName>
</protein>
<dbReference type="EMBL" id="OBQD01000019">
    <property type="protein sequence ID" value="SOC45987.1"/>
    <property type="molecule type" value="Genomic_DNA"/>
</dbReference>
<evidence type="ECO:0000313" key="2">
    <source>
        <dbReference type="Proteomes" id="UP000219167"/>
    </source>
</evidence>
<reference evidence="1 2" key="1">
    <citation type="submission" date="2017-08" db="EMBL/GenBank/DDBJ databases">
        <authorList>
            <person name="de Groot N.N."/>
        </authorList>
    </citation>
    <scope>NUCLEOTIDE SEQUENCE [LARGE SCALE GENOMIC DNA]</scope>
    <source>
        <strain evidence="1 2">JC85</strain>
    </source>
</reference>
<proteinExistence type="predicted"/>
<accession>A0A285UWD6</accession>
<sequence length="74" mass="7249">MPATSQPVPAVAGLCTICTRGPLAEAGAIGSGLLADALGGVERGGKPPSPRPLTTSMAVILNCVSGAVTDRDHP</sequence>
<keyword evidence="2" id="KW-1185">Reference proteome</keyword>
<dbReference type="AlphaFoldDB" id="A0A285UWD6"/>
<gene>
    <name evidence="1" type="ORF">SAMN05892877_119101</name>
</gene>
<evidence type="ECO:0000313" key="1">
    <source>
        <dbReference type="EMBL" id="SOC45987.1"/>
    </source>
</evidence>
<organism evidence="1 2">
    <name type="scientific">Rhizobium subbaraonis</name>
    <dbReference type="NCBI Taxonomy" id="908946"/>
    <lineage>
        <taxon>Bacteria</taxon>
        <taxon>Pseudomonadati</taxon>
        <taxon>Pseudomonadota</taxon>
        <taxon>Alphaproteobacteria</taxon>
        <taxon>Hyphomicrobiales</taxon>
        <taxon>Rhizobiaceae</taxon>
        <taxon>Rhizobium/Agrobacterium group</taxon>
        <taxon>Rhizobium</taxon>
    </lineage>
</organism>